<feature type="region of interest" description="Disordered" evidence="1">
    <location>
        <begin position="1"/>
        <end position="28"/>
    </location>
</feature>
<dbReference type="AlphaFoldDB" id="A0ABD5V761"/>
<protein>
    <submittedName>
        <fullName evidence="2">DUF3179 domain-containing protein</fullName>
    </submittedName>
</protein>
<sequence length="341" mass="36500">MNIKDVLPRDAIPSVDDPTYEPVSEYAGDPGDEVVVVDSVASAARRADGTTSGGSVDGDPARAFPIRYLHYHEICNAVVDGEPVAVTWCPLCGSAVVYDRTVATDDGERVLEFGVSGKLADDDLVMYDRETESEWKQSTGTAIAGPLEGTDLDLLPAAMTTIEAFRDANPDGEVLAAPGGESEAASDTDEPAPVDYDEAPYESYFEMDGFGLGAHRGTGDGREWERDDLAPKEVVIGVERDGDALGFPLDRLAANGSVAHATVGDLDVVAFATADGVHAYENPGFEFERTVEPDTYVADDARWTGATGESDDGRTLDRLPARRLFAFAWQDDHGPDAFWTP</sequence>
<proteinExistence type="predicted"/>
<dbReference type="EMBL" id="JBHSXN010000001">
    <property type="protein sequence ID" value="MFC6951374.1"/>
    <property type="molecule type" value="Genomic_DNA"/>
</dbReference>
<evidence type="ECO:0000256" key="1">
    <source>
        <dbReference type="SAM" id="MobiDB-lite"/>
    </source>
</evidence>
<dbReference type="InterPro" id="IPR021516">
    <property type="entry name" value="DUF3179"/>
</dbReference>
<feature type="region of interest" description="Disordered" evidence="1">
    <location>
        <begin position="170"/>
        <end position="193"/>
    </location>
</feature>
<comment type="caution">
    <text evidence="2">The sequence shown here is derived from an EMBL/GenBank/DDBJ whole genome shotgun (WGS) entry which is preliminary data.</text>
</comment>
<evidence type="ECO:0000313" key="2">
    <source>
        <dbReference type="EMBL" id="MFC6951374.1"/>
    </source>
</evidence>
<organism evidence="2 3">
    <name type="scientific">Halorubellus litoreus</name>
    <dbReference type="NCBI Taxonomy" id="755308"/>
    <lineage>
        <taxon>Archaea</taxon>
        <taxon>Methanobacteriati</taxon>
        <taxon>Methanobacteriota</taxon>
        <taxon>Stenosarchaea group</taxon>
        <taxon>Halobacteria</taxon>
        <taxon>Halobacteriales</taxon>
        <taxon>Halorubellaceae</taxon>
        <taxon>Halorubellus</taxon>
    </lineage>
</organism>
<accession>A0ABD5V761</accession>
<evidence type="ECO:0000313" key="3">
    <source>
        <dbReference type="Proteomes" id="UP001596395"/>
    </source>
</evidence>
<keyword evidence="3" id="KW-1185">Reference proteome</keyword>
<reference evidence="2 3" key="1">
    <citation type="journal article" date="2019" name="Int. J. Syst. Evol. Microbiol.">
        <title>The Global Catalogue of Microorganisms (GCM) 10K type strain sequencing project: providing services to taxonomists for standard genome sequencing and annotation.</title>
        <authorList>
            <consortium name="The Broad Institute Genomics Platform"/>
            <consortium name="The Broad Institute Genome Sequencing Center for Infectious Disease"/>
            <person name="Wu L."/>
            <person name="Ma J."/>
        </authorList>
    </citation>
    <scope>NUCLEOTIDE SEQUENCE [LARGE SCALE GENOMIC DNA]</scope>
    <source>
        <strain evidence="2 3">GX26</strain>
    </source>
</reference>
<gene>
    <name evidence="2" type="ORF">ACFQGB_00730</name>
</gene>
<dbReference type="Proteomes" id="UP001596395">
    <property type="component" value="Unassembled WGS sequence"/>
</dbReference>
<dbReference type="Pfam" id="PF11376">
    <property type="entry name" value="DUF3179"/>
    <property type="match status" value="1"/>
</dbReference>
<dbReference type="RefSeq" id="WP_336348409.1">
    <property type="nucleotide sequence ID" value="NZ_JAZAQL010000001.1"/>
</dbReference>
<feature type="compositionally biased region" description="Acidic residues" evidence="1">
    <location>
        <begin position="184"/>
        <end position="193"/>
    </location>
</feature>
<name>A0ABD5V761_9EURY</name>